<comment type="caution">
    <text evidence="2">The sequence shown here is derived from an EMBL/GenBank/DDBJ whole genome shotgun (WGS) entry which is preliminary data.</text>
</comment>
<dbReference type="Gene3D" id="1.10.10.10">
    <property type="entry name" value="Winged helix-like DNA-binding domain superfamily/Winged helix DNA-binding domain"/>
    <property type="match status" value="1"/>
</dbReference>
<dbReference type="InterPro" id="IPR036388">
    <property type="entry name" value="WH-like_DNA-bd_sf"/>
</dbReference>
<reference evidence="2" key="1">
    <citation type="submission" date="2023-07" db="EMBL/GenBank/DDBJ databases">
        <title>Sequencing the genomes of 1000 actinobacteria strains.</title>
        <authorList>
            <person name="Klenk H.-P."/>
        </authorList>
    </citation>
    <scope>NUCLEOTIDE SEQUENCE</scope>
    <source>
        <strain evidence="2">DSM 13988</strain>
    </source>
</reference>
<dbReference type="PANTHER" id="PTHR39515:SF2">
    <property type="entry name" value="HTH-TYPE TRANSCRIPTIONAL REGULATOR RV0880"/>
    <property type="match status" value="1"/>
</dbReference>
<gene>
    <name evidence="2" type="ORF">J2S35_001415</name>
</gene>
<name>A0AAE3YHT6_9MICC</name>
<dbReference type="SMART" id="SM00347">
    <property type="entry name" value="HTH_MARR"/>
    <property type="match status" value="1"/>
</dbReference>
<evidence type="ECO:0000313" key="2">
    <source>
        <dbReference type="EMBL" id="MDR6892475.1"/>
    </source>
</evidence>
<evidence type="ECO:0000313" key="3">
    <source>
        <dbReference type="Proteomes" id="UP001247307"/>
    </source>
</evidence>
<evidence type="ECO:0000259" key="1">
    <source>
        <dbReference type="PROSITE" id="PS50995"/>
    </source>
</evidence>
<dbReference type="Proteomes" id="UP001247307">
    <property type="component" value="Unassembled WGS sequence"/>
</dbReference>
<keyword evidence="3" id="KW-1185">Reference proteome</keyword>
<keyword evidence="2" id="KW-0238">DNA-binding</keyword>
<dbReference type="InterPro" id="IPR052526">
    <property type="entry name" value="HTH-type_Bedaq_tolerance"/>
</dbReference>
<protein>
    <submittedName>
        <fullName evidence="2">DNA-binding MarR family transcriptional regulator</fullName>
    </submittedName>
</protein>
<dbReference type="AlphaFoldDB" id="A0AAE3YHT6"/>
<dbReference type="Pfam" id="PF01047">
    <property type="entry name" value="MarR"/>
    <property type="match status" value="1"/>
</dbReference>
<dbReference type="GO" id="GO:0003700">
    <property type="term" value="F:DNA-binding transcription factor activity"/>
    <property type="evidence" value="ECO:0007669"/>
    <property type="project" value="InterPro"/>
</dbReference>
<proteinExistence type="predicted"/>
<feature type="domain" description="HTH marR-type" evidence="1">
    <location>
        <begin position="23"/>
        <end position="154"/>
    </location>
</feature>
<dbReference type="EMBL" id="JAVDUI010000001">
    <property type="protein sequence ID" value="MDR6892475.1"/>
    <property type="molecule type" value="Genomic_DNA"/>
</dbReference>
<organism evidence="2 3">
    <name type="scientific">Falsarthrobacter nasiphocae</name>
    <dbReference type="NCBI Taxonomy" id="189863"/>
    <lineage>
        <taxon>Bacteria</taxon>
        <taxon>Bacillati</taxon>
        <taxon>Actinomycetota</taxon>
        <taxon>Actinomycetes</taxon>
        <taxon>Micrococcales</taxon>
        <taxon>Micrococcaceae</taxon>
        <taxon>Falsarthrobacter</taxon>
    </lineage>
</organism>
<accession>A0AAE3YHT6</accession>
<sequence length="158" mass="17241">MTMITSAAPFAERRETPVLSDQDKALAVSLRSTIRNATSLFRSLDGRHRVTSARLSLMGLILKGPQRVSVLARELAIRVPSVTEQVICLERDGLVERHPDPTDSRAVLVAITSAGRKLYLEELEARTVALGARLATLTDAEKVLLADALMVLNRVIEG</sequence>
<dbReference type="GO" id="GO:0003677">
    <property type="term" value="F:DNA binding"/>
    <property type="evidence" value="ECO:0007669"/>
    <property type="project" value="UniProtKB-KW"/>
</dbReference>
<dbReference type="InterPro" id="IPR036390">
    <property type="entry name" value="WH_DNA-bd_sf"/>
</dbReference>
<dbReference type="RefSeq" id="WP_309851540.1">
    <property type="nucleotide sequence ID" value="NZ_BAAAIU010000020.1"/>
</dbReference>
<dbReference type="PROSITE" id="PS50995">
    <property type="entry name" value="HTH_MARR_2"/>
    <property type="match status" value="1"/>
</dbReference>
<dbReference type="InterPro" id="IPR000835">
    <property type="entry name" value="HTH_MarR-typ"/>
</dbReference>
<dbReference type="SUPFAM" id="SSF46785">
    <property type="entry name" value="Winged helix' DNA-binding domain"/>
    <property type="match status" value="1"/>
</dbReference>
<dbReference type="PANTHER" id="PTHR39515">
    <property type="entry name" value="CONSERVED PROTEIN"/>
    <property type="match status" value="1"/>
</dbReference>